<evidence type="ECO:0000313" key="13">
    <source>
        <dbReference type="Proteomes" id="UP000189703"/>
    </source>
</evidence>
<dbReference type="Pfam" id="PF00481">
    <property type="entry name" value="PP2C"/>
    <property type="match status" value="1"/>
</dbReference>
<sequence length="362" mass="40047">MLLFGSQSMLCCGRHQVTSDEDTADVREVGPHCSNDFRVHGNQGHILTGRLLEFASVPSHQFQLEYSALTQRGYEPRRPGKENQDSFCIKTQVQGNPNLHFFGVFDGHGEDGARCSTFVRNRLMEILSADPSLAEDPVEAYNSAFRATNSELNESEIDDSESGTTAITVLVSGDKLFVANVGDSRAIIAVKSGSRVVAEDLSQDQTPFRRDEYERVKLCGATVLSCSQLEGVDDPEIQSWGEESECDDPPRLWVVDDEKWMCGTAFTRSLGDSMVEKIGVIAVPEVTTVQLTSNHLFFVIASDGVFQFLSSQAVANMVMRYKDPRNACAAIAGESYKLWLENGYRIDDITIIVINIKHQSNV</sequence>
<keyword evidence="8" id="KW-0464">Manganese</keyword>
<organism evidence="13 14">
    <name type="scientific">Nelumbo nucifera</name>
    <name type="common">Sacred lotus</name>
    <dbReference type="NCBI Taxonomy" id="4432"/>
    <lineage>
        <taxon>Eukaryota</taxon>
        <taxon>Viridiplantae</taxon>
        <taxon>Streptophyta</taxon>
        <taxon>Embryophyta</taxon>
        <taxon>Tracheophyta</taxon>
        <taxon>Spermatophyta</taxon>
        <taxon>Magnoliopsida</taxon>
        <taxon>Proteales</taxon>
        <taxon>Nelumbonaceae</taxon>
        <taxon>Nelumbo</taxon>
    </lineage>
</organism>
<dbReference type="GO" id="GO:0046872">
    <property type="term" value="F:metal ion binding"/>
    <property type="evidence" value="ECO:0007669"/>
    <property type="project" value="UniProtKB-KW"/>
</dbReference>
<dbReference type="RefSeq" id="XP_010242533.1">
    <property type="nucleotide sequence ID" value="XM_010244231.2"/>
</dbReference>
<comment type="similarity">
    <text evidence="11">Belongs to the PP2C family.</text>
</comment>
<dbReference type="InterPro" id="IPR036457">
    <property type="entry name" value="PPM-type-like_dom_sf"/>
</dbReference>
<keyword evidence="4" id="KW-0479">Metal-binding</keyword>
<dbReference type="PANTHER" id="PTHR47992">
    <property type="entry name" value="PROTEIN PHOSPHATASE"/>
    <property type="match status" value="1"/>
</dbReference>
<dbReference type="OMA" id="WGEESEC"/>
<dbReference type="eggNOG" id="KOG0698">
    <property type="taxonomic scope" value="Eukaryota"/>
</dbReference>
<comment type="cofactor">
    <cofactor evidence="1">
        <name>Mn(2+)</name>
        <dbReference type="ChEBI" id="CHEBI:29035"/>
    </cofactor>
</comment>
<comment type="catalytic activity">
    <reaction evidence="10">
        <text>O-phospho-L-threonyl-[protein] + H2O = L-threonyl-[protein] + phosphate</text>
        <dbReference type="Rhea" id="RHEA:47004"/>
        <dbReference type="Rhea" id="RHEA-COMP:11060"/>
        <dbReference type="Rhea" id="RHEA-COMP:11605"/>
        <dbReference type="ChEBI" id="CHEBI:15377"/>
        <dbReference type="ChEBI" id="CHEBI:30013"/>
        <dbReference type="ChEBI" id="CHEBI:43474"/>
        <dbReference type="ChEBI" id="CHEBI:61977"/>
        <dbReference type="EC" id="3.1.3.16"/>
    </reaction>
</comment>
<dbReference type="AlphaFoldDB" id="A0A1U7Z6L7"/>
<accession>A0A1U7Z6L7</accession>
<dbReference type="SMART" id="SM00332">
    <property type="entry name" value="PP2Cc"/>
    <property type="match status" value="1"/>
</dbReference>
<proteinExistence type="inferred from homology"/>
<dbReference type="GO" id="GO:0004722">
    <property type="term" value="F:protein serine/threonine phosphatase activity"/>
    <property type="evidence" value="ECO:0007669"/>
    <property type="project" value="UniProtKB-EC"/>
</dbReference>
<dbReference type="FunCoup" id="A0A1U7Z6L7">
    <property type="interactions" value="272"/>
</dbReference>
<dbReference type="PROSITE" id="PS51746">
    <property type="entry name" value="PPM_2"/>
    <property type="match status" value="1"/>
</dbReference>
<dbReference type="FunFam" id="3.60.40.10:FF:000007">
    <property type="entry name" value="Phosphatase 2C and cyclic nucleotide-binding/kinase domain-containing protein"/>
    <property type="match status" value="1"/>
</dbReference>
<keyword evidence="7 11" id="KW-0904">Protein phosphatase</keyword>
<evidence type="ECO:0000256" key="2">
    <source>
        <dbReference type="ARBA" id="ARBA00001946"/>
    </source>
</evidence>
<keyword evidence="5 11" id="KW-0378">Hydrolase</keyword>
<dbReference type="InterPro" id="IPR000222">
    <property type="entry name" value="PP2C_BS"/>
</dbReference>
<keyword evidence="13" id="KW-1185">Reference proteome</keyword>
<evidence type="ECO:0000256" key="11">
    <source>
        <dbReference type="RuleBase" id="RU003465"/>
    </source>
</evidence>
<dbReference type="CDD" id="cd00143">
    <property type="entry name" value="PP2Cc"/>
    <property type="match status" value="1"/>
</dbReference>
<dbReference type="InterPro" id="IPR001932">
    <property type="entry name" value="PPM-type_phosphatase-like_dom"/>
</dbReference>
<evidence type="ECO:0000313" key="14">
    <source>
        <dbReference type="RefSeq" id="XP_010242533.1"/>
    </source>
</evidence>
<dbReference type="PROSITE" id="PS01032">
    <property type="entry name" value="PPM_1"/>
    <property type="match status" value="1"/>
</dbReference>
<dbReference type="KEGG" id="nnu:104586862"/>
<dbReference type="Proteomes" id="UP000189703">
    <property type="component" value="Unplaced"/>
</dbReference>
<dbReference type="InParanoid" id="A0A1U7Z6L7"/>
<feature type="domain" description="PPM-type phosphatase" evidence="12">
    <location>
        <begin position="65"/>
        <end position="356"/>
    </location>
</feature>
<evidence type="ECO:0000256" key="7">
    <source>
        <dbReference type="ARBA" id="ARBA00022912"/>
    </source>
</evidence>
<evidence type="ECO:0000256" key="4">
    <source>
        <dbReference type="ARBA" id="ARBA00022723"/>
    </source>
</evidence>
<dbReference type="GeneID" id="104586862"/>
<dbReference type="Gene3D" id="3.60.40.10">
    <property type="entry name" value="PPM-type phosphatase domain"/>
    <property type="match status" value="1"/>
</dbReference>
<dbReference type="InterPro" id="IPR015655">
    <property type="entry name" value="PP2C"/>
</dbReference>
<comment type="cofactor">
    <cofactor evidence="2">
        <name>Mg(2+)</name>
        <dbReference type="ChEBI" id="CHEBI:18420"/>
    </cofactor>
</comment>
<protein>
    <recommendedName>
        <fullName evidence="3">protein-serine/threonine phosphatase</fullName>
        <ecNumber evidence="3">3.1.3.16</ecNumber>
    </recommendedName>
</protein>
<evidence type="ECO:0000256" key="10">
    <source>
        <dbReference type="ARBA" id="ARBA00048336"/>
    </source>
</evidence>
<name>A0A1U7Z6L7_NELNU</name>
<gene>
    <name evidence="14" type="primary">LOC104586862</name>
</gene>
<dbReference type="OrthoDB" id="10264738at2759"/>
<dbReference type="EC" id="3.1.3.16" evidence="3"/>
<evidence type="ECO:0000256" key="9">
    <source>
        <dbReference type="ARBA" id="ARBA00047761"/>
    </source>
</evidence>
<evidence type="ECO:0000259" key="12">
    <source>
        <dbReference type="PROSITE" id="PS51746"/>
    </source>
</evidence>
<evidence type="ECO:0000256" key="8">
    <source>
        <dbReference type="ARBA" id="ARBA00023211"/>
    </source>
</evidence>
<evidence type="ECO:0000256" key="5">
    <source>
        <dbReference type="ARBA" id="ARBA00022801"/>
    </source>
</evidence>
<reference evidence="14" key="1">
    <citation type="submission" date="2025-08" db="UniProtKB">
        <authorList>
            <consortium name="RefSeq"/>
        </authorList>
    </citation>
    <scope>IDENTIFICATION</scope>
</reference>
<dbReference type="SUPFAM" id="SSF81606">
    <property type="entry name" value="PP2C-like"/>
    <property type="match status" value="1"/>
</dbReference>
<evidence type="ECO:0000256" key="6">
    <source>
        <dbReference type="ARBA" id="ARBA00022842"/>
    </source>
</evidence>
<comment type="catalytic activity">
    <reaction evidence="9">
        <text>O-phospho-L-seryl-[protein] + H2O = L-seryl-[protein] + phosphate</text>
        <dbReference type="Rhea" id="RHEA:20629"/>
        <dbReference type="Rhea" id="RHEA-COMP:9863"/>
        <dbReference type="Rhea" id="RHEA-COMP:11604"/>
        <dbReference type="ChEBI" id="CHEBI:15377"/>
        <dbReference type="ChEBI" id="CHEBI:29999"/>
        <dbReference type="ChEBI" id="CHEBI:43474"/>
        <dbReference type="ChEBI" id="CHEBI:83421"/>
        <dbReference type="EC" id="3.1.3.16"/>
    </reaction>
</comment>
<evidence type="ECO:0000256" key="1">
    <source>
        <dbReference type="ARBA" id="ARBA00001936"/>
    </source>
</evidence>
<evidence type="ECO:0000256" key="3">
    <source>
        <dbReference type="ARBA" id="ARBA00013081"/>
    </source>
</evidence>
<keyword evidence="6" id="KW-0460">Magnesium</keyword>